<keyword evidence="4" id="KW-0677">Repeat</keyword>
<dbReference type="PROSITE" id="PS50893">
    <property type="entry name" value="ABC_TRANSPORTER_2"/>
    <property type="match status" value="2"/>
</dbReference>
<evidence type="ECO:0000256" key="5">
    <source>
        <dbReference type="ARBA" id="ARBA00022741"/>
    </source>
</evidence>
<comment type="subcellular location">
    <subcellularLocation>
        <location evidence="1">Cell membrane</location>
        <topology evidence="1">Peripheral membrane protein</topology>
    </subcellularLocation>
</comment>
<dbReference type="CDD" id="cd03215">
    <property type="entry name" value="ABC_Carb_Monos_II"/>
    <property type="match status" value="1"/>
</dbReference>
<keyword evidence="6 10" id="KW-0067">ATP-binding</keyword>
<dbReference type="GO" id="GO:0016887">
    <property type="term" value="F:ATP hydrolysis activity"/>
    <property type="evidence" value="ECO:0007669"/>
    <property type="project" value="InterPro"/>
</dbReference>
<evidence type="ECO:0000256" key="7">
    <source>
        <dbReference type="ARBA" id="ARBA00022967"/>
    </source>
</evidence>
<dbReference type="PANTHER" id="PTHR43790">
    <property type="entry name" value="CARBOHYDRATE TRANSPORT ATP-BINDING PROTEIN MG119-RELATED"/>
    <property type="match status" value="1"/>
</dbReference>
<dbReference type="Gene3D" id="3.40.50.300">
    <property type="entry name" value="P-loop containing nucleotide triphosphate hydrolases"/>
    <property type="match status" value="2"/>
</dbReference>
<dbReference type="RefSeq" id="WP_045669829.1">
    <property type="nucleotide sequence ID" value="NZ_CP011058.1"/>
</dbReference>
<reference evidence="10 11" key="1">
    <citation type="journal article" date="2015" name="J. Biotechnol.">
        <title>Complete genome sequence of Paenibacillus beijingensis 7188(T) (=DSM 24997(T)), a novel rhizobacterium from jujube garden soil.</title>
        <authorList>
            <person name="Kwak Y."/>
            <person name="Shin J.H."/>
        </authorList>
    </citation>
    <scope>NUCLEOTIDE SEQUENCE [LARGE SCALE GENOMIC DNA]</scope>
    <source>
        <strain evidence="10 11">DSM 24997</strain>
    </source>
</reference>
<dbReference type="EMBL" id="CP011058">
    <property type="protein sequence ID" value="AJY74394.1"/>
    <property type="molecule type" value="Genomic_DNA"/>
</dbReference>
<evidence type="ECO:0000259" key="9">
    <source>
        <dbReference type="PROSITE" id="PS50893"/>
    </source>
</evidence>
<accession>A0A0D5NG75</accession>
<feature type="domain" description="ABC transporter" evidence="9">
    <location>
        <begin position="258"/>
        <end position="503"/>
    </location>
</feature>
<keyword evidence="2" id="KW-0813">Transport</keyword>
<keyword evidence="5" id="KW-0547">Nucleotide-binding</keyword>
<dbReference type="PROSITE" id="PS00211">
    <property type="entry name" value="ABC_TRANSPORTER_1"/>
    <property type="match status" value="1"/>
</dbReference>
<keyword evidence="7" id="KW-1278">Translocase</keyword>
<dbReference type="GO" id="GO:0005524">
    <property type="term" value="F:ATP binding"/>
    <property type="evidence" value="ECO:0007669"/>
    <property type="project" value="UniProtKB-KW"/>
</dbReference>
<protein>
    <submittedName>
        <fullName evidence="10">ABC transporter ATP-binding protein</fullName>
    </submittedName>
</protein>
<keyword evidence="11" id="KW-1185">Reference proteome</keyword>
<dbReference type="SUPFAM" id="SSF52540">
    <property type="entry name" value="P-loop containing nucleoside triphosphate hydrolases"/>
    <property type="match status" value="2"/>
</dbReference>
<dbReference type="KEGG" id="pbj:VN24_07160"/>
<dbReference type="FunFam" id="3.40.50.300:FF:000127">
    <property type="entry name" value="Ribose import ATP-binding protein RbsA"/>
    <property type="match status" value="1"/>
</dbReference>
<evidence type="ECO:0000313" key="11">
    <source>
        <dbReference type="Proteomes" id="UP000032633"/>
    </source>
</evidence>
<dbReference type="HOGENOM" id="CLU_000604_92_0_9"/>
<dbReference type="InterPro" id="IPR017871">
    <property type="entry name" value="ABC_transporter-like_CS"/>
</dbReference>
<evidence type="ECO:0000256" key="8">
    <source>
        <dbReference type="ARBA" id="ARBA00023136"/>
    </source>
</evidence>
<dbReference type="CDD" id="cd03216">
    <property type="entry name" value="ABC_Carb_Monos_I"/>
    <property type="match status" value="1"/>
</dbReference>
<reference evidence="11" key="2">
    <citation type="submission" date="2015-03" db="EMBL/GenBank/DDBJ databases">
        <title>Genome sequence of Paenibacillus beijingensis strain DSM 24997T.</title>
        <authorList>
            <person name="Kwak Y."/>
            <person name="Shin J.-H."/>
        </authorList>
    </citation>
    <scope>NUCLEOTIDE SEQUENCE [LARGE SCALE GENOMIC DNA]</scope>
    <source>
        <strain evidence="11">DSM 24997</strain>
    </source>
</reference>
<evidence type="ECO:0000256" key="4">
    <source>
        <dbReference type="ARBA" id="ARBA00022737"/>
    </source>
</evidence>
<dbReference type="Pfam" id="PF00005">
    <property type="entry name" value="ABC_tran"/>
    <property type="match status" value="2"/>
</dbReference>
<evidence type="ECO:0000256" key="6">
    <source>
        <dbReference type="ARBA" id="ARBA00022840"/>
    </source>
</evidence>
<evidence type="ECO:0000256" key="1">
    <source>
        <dbReference type="ARBA" id="ARBA00004202"/>
    </source>
</evidence>
<dbReference type="InterPro" id="IPR003439">
    <property type="entry name" value="ABC_transporter-like_ATP-bd"/>
</dbReference>
<dbReference type="STRING" id="1126833.VN24_07160"/>
<dbReference type="PANTHER" id="PTHR43790:SF4">
    <property type="entry name" value="GUANOSINE IMPORT ATP-BINDING PROTEIN NUPO"/>
    <property type="match status" value="1"/>
</dbReference>
<gene>
    <name evidence="10" type="ORF">VN24_07160</name>
</gene>
<evidence type="ECO:0000313" key="10">
    <source>
        <dbReference type="EMBL" id="AJY74394.1"/>
    </source>
</evidence>
<dbReference type="OrthoDB" id="9766104at2"/>
<dbReference type="GO" id="GO:0005886">
    <property type="term" value="C:plasma membrane"/>
    <property type="evidence" value="ECO:0007669"/>
    <property type="project" value="UniProtKB-SubCell"/>
</dbReference>
<dbReference type="AlphaFoldDB" id="A0A0D5NG75"/>
<keyword evidence="3" id="KW-1003">Cell membrane</keyword>
<dbReference type="InterPro" id="IPR027417">
    <property type="entry name" value="P-loop_NTPase"/>
</dbReference>
<name>A0A0D5NG75_9BACL</name>
<feature type="domain" description="ABC transporter" evidence="9">
    <location>
        <begin position="5"/>
        <end position="241"/>
    </location>
</feature>
<dbReference type="SMART" id="SM00382">
    <property type="entry name" value="AAA"/>
    <property type="match status" value="1"/>
</dbReference>
<organism evidence="10 11">
    <name type="scientific">Paenibacillus beijingensis</name>
    <dbReference type="NCBI Taxonomy" id="1126833"/>
    <lineage>
        <taxon>Bacteria</taxon>
        <taxon>Bacillati</taxon>
        <taxon>Bacillota</taxon>
        <taxon>Bacilli</taxon>
        <taxon>Bacillales</taxon>
        <taxon>Paenibacillaceae</taxon>
        <taxon>Paenibacillus</taxon>
    </lineage>
</organism>
<dbReference type="InterPro" id="IPR003593">
    <property type="entry name" value="AAA+_ATPase"/>
</dbReference>
<sequence>MSDLLEMRNIHKVYSNGTRANRGVSFSVRHGEIHALVGENGAGKSTLMKILFGLETPSEGEIFYKGEKIEMRTPKDAIRYEIGMVHQHFMLVPSFTVAQNIVLGSEPRKGALSDHKAALLETDRLIREYGLKVDSSATVARLSVGLKQRVEILKVLYRGARLIILDEPTAVLTPQETDELFHSLRKLVDTGYTIIFITHKLNEVMSISDRITVLRAGQTVTTLNTAKTNKEEISRLMVGREVLLRVQKTPARAKETVLRINGLSDEDSYSGQPVLRNVSLEVKSGEILGIAGVEGNGQTELIEAITGFGKGYRGSILFQDKPLAGESIRAIRAMGIGHIPEDRQTRGACLTASVKENLILDQYREKAFGRIWFLNERQIRRHARELIERFDIRTESEDTPAGSLSGGNIQKIVVARELHKKPKLLIAAQPTRGVDIGSIEFIHKEIVRARDEGAAVLLVSAELTEIMSLSDRIGVLYNGELTALLNNTDDLTEEEIGYYMLGVKKDERKAVAT</sequence>
<proteinExistence type="predicted"/>
<dbReference type="Proteomes" id="UP000032633">
    <property type="component" value="Chromosome"/>
</dbReference>
<evidence type="ECO:0000256" key="2">
    <source>
        <dbReference type="ARBA" id="ARBA00022448"/>
    </source>
</evidence>
<evidence type="ECO:0000256" key="3">
    <source>
        <dbReference type="ARBA" id="ARBA00022475"/>
    </source>
</evidence>
<keyword evidence="8" id="KW-0472">Membrane</keyword>
<dbReference type="InterPro" id="IPR050107">
    <property type="entry name" value="ABC_carbohydrate_import_ATPase"/>
</dbReference>
<dbReference type="PATRIC" id="fig|1126833.4.peg.1569"/>